<keyword evidence="8" id="KW-1185">Reference proteome</keyword>
<dbReference type="InterPro" id="IPR015300">
    <property type="entry name" value="DNA-bd_pseudobarrel_sf"/>
</dbReference>
<evidence type="ECO:0000313" key="8">
    <source>
        <dbReference type="Proteomes" id="UP001141806"/>
    </source>
</evidence>
<dbReference type="InterPro" id="IPR003340">
    <property type="entry name" value="B3_DNA-bd"/>
</dbReference>
<dbReference type="Proteomes" id="UP001141806">
    <property type="component" value="Unassembled WGS sequence"/>
</dbReference>
<dbReference type="GO" id="GO:0003677">
    <property type="term" value="F:DNA binding"/>
    <property type="evidence" value="ECO:0007669"/>
    <property type="project" value="UniProtKB-KW"/>
</dbReference>
<gene>
    <name evidence="7" type="ORF">NE237_031051</name>
</gene>
<dbReference type="Gene3D" id="2.40.330.10">
    <property type="entry name" value="DNA-binding pseudobarrel domain"/>
    <property type="match status" value="1"/>
</dbReference>
<protein>
    <recommendedName>
        <fullName evidence="6">TF-B3 domain-containing protein</fullName>
    </recommendedName>
</protein>
<name>A0A9Q0GZ13_9MAGN</name>
<dbReference type="InterPro" id="IPR044800">
    <property type="entry name" value="LEC2-like"/>
</dbReference>
<feature type="domain" description="TF-B3" evidence="6">
    <location>
        <begin position="55"/>
        <end position="125"/>
    </location>
</feature>
<keyword evidence="4" id="KW-0804">Transcription</keyword>
<keyword evidence="2" id="KW-0805">Transcription regulation</keyword>
<dbReference type="GO" id="GO:0003700">
    <property type="term" value="F:DNA-binding transcription factor activity"/>
    <property type="evidence" value="ECO:0007669"/>
    <property type="project" value="InterPro"/>
</dbReference>
<evidence type="ECO:0000256" key="3">
    <source>
        <dbReference type="ARBA" id="ARBA00023125"/>
    </source>
</evidence>
<dbReference type="AlphaFoldDB" id="A0A9Q0GZ13"/>
<dbReference type="GO" id="GO:0005634">
    <property type="term" value="C:nucleus"/>
    <property type="evidence" value="ECO:0007669"/>
    <property type="project" value="UniProtKB-SubCell"/>
</dbReference>
<evidence type="ECO:0000256" key="2">
    <source>
        <dbReference type="ARBA" id="ARBA00023015"/>
    </source>
</evidence>
<keyword evidence="5" id="KW-0539">Nucleus</keyword>
<sequence>MIKTLFLAIKKPVKEGGEHDDVAEQNLVYDVAEQSSKSSSSSSSSNINEVPDDELNLLLIPIKKAETYFPSLKKGGDGNDYNKMLLTFFDKHNKTWVMKYEFWSTSKCYVLTTGWKKFVKEYKLTGFVHEVFFYEIHDQLEVSDDQHLFIDFKKTDPPPISRIRLFGQNLIIRRENDEGV</sequence>
<reference evidence="7" key="1">
    <citation type="journal article" date="2023" name="Plant J.">
        <title>The genome of the king protea, Protea cynaroides.</title>
        <authorList>
            <person name="Chang J."/>
            <person name="Duong T.A."/>
            <person name="Schoeman C."/>
            <person name="Ma X."/>
            <person name="Roodt D."/>
            <person name="Barker N."/>
            <person name="Li Z."/>
            <person name="Van de Peer Y."/>
            <person name="Mizrachi E."/>
        </authorList>
    </citation>
    <scope>NUCLEOTIDE SEQUENCE</scope>
    <source>
        <tissue evidence="7">Young leaves</tissue>
    </source>
</reference>
<dbReference type="PANTHER" id="PTHR31140">
    <property type="entry name" value="B3 DOMAIN-CONTAINING TRANSCRIPTION FACTOR ABI3"/>
    <property type="match status" value="1"/>
</dbReference>
<comment type="caution">
    <text evidence="7">The sequence shown here is derived from an EMBL/GenBank/DDBJ whole genome shotgun (WGS) entry which is preliminary data.</text>
</comment>
<dbReference type="Pfam" id="PF02362">
    <property type="entry name" value="B3"/>
    <property type="match status" value="1"/>
</dbReference>
<comment type="subcellular location">
    <subcellularLocation>
        <location evidence="1">Nucleus</location>
    </subcellularLocation>
</comment>
<evidence type="ECO:0000256" key="5">
    <source>
        <dbReference type="ARBA" id="ARBA00023242"/>
    </source>
</evidence>
<dbReference type="EMBL" id="JAMYWD010000012">
    <property type="protein sequence ID" value="KAJ4954219.1"/>
    <property type="molecule type" value="Genomic_DNA"/>
</dbReference>
<dbReference type="PANTHER" id="PTHR31140:SF1">
    <property type="entry name" value="AP2_ERF AND B3 DOMAIN-CONTAINING TRANSCRIPTION REPRESSOR RAV2"/>
    <property type="match status" value="1"/>
</dbReference>
<evidence type="ECO:0000259" key="6">
    <source>
        <dbReference type="Pfam" id="PF02362"/>
    </source>
</evidence>
<evidence type="ECO:0000256" key="4">
    <source>
        <dbReference type="ARBA" id="ARBA00023163"/>
    </source>
</evidence>
<dbReference type="CDD" id="cd10017">
    <property type="entry name" value="B3_DNA"/>
    <property type="match status" value="1"/>
</dbReference>
<keyword evidence="3" id="KW-0238">DNA-binding</keyword>
<organism evidence="7 8">
    <name type="scientific">Protea cynaroides</name>
    <dbReference type="NCBI Taxonomy" id="273540"/>
    <lineage>
        <taxon>Eukaryota</taxon>
        <taxon>Viridiplantae</taxon>
        <taxon>Streptophyta</taxon>
        <taxon>Embryophyta</taxon>
        <taxon>Tracheophyta</taxon>
        <taxon>Spermatophyta</taxon>
        <taxon>Magnoliopsida</taxon>
        <taxon>Proteales</taxon>
        <taxon>Proteaceae</taxon>
        <taxon>Protea</taxon>
    </lineage>
</organism>
<accession>A0A9Q0GZ13</accession>
<evidence type="ECO:0000256" key="1">
    <source>
        <dbReference type="ARBA" id="ARBA00004123"/>
    </source>
</evidence>
<dbReference type="SUPFAM" id="SSF101936">
    <property type="entry name" value="DNA-binding pseudobarrel domain"/>
    <property type="match status" value="1"/>
</dbReference>
<evidence type="ECO:0000313" key="7">
    <source>
        <dbReference type="EMBL" id="KAJ4954219.1"/>
    </source>
</evidence>
<proteinExistence type="predicted"/>